<dbReference type="CDD" id="cd00093">
    <property type="entry name" value="HTH_XRE"/>
    <property type="match status" value="1"/>
</dbReference>
<dbReference type="Proteomes" id="UP001596016">
    <property type="component" value="Unassembled WGS sequence"/>
</dbReference>
<dbReference type="RefSeq" id="WP_378228138.1">
    <property type="nucleotide sequence ID" value="NZ_JBHSLL010000012.1"/>
</dbReference>
<accession>A0ABW0GUA1</accession>
<keyword evidence="2" id="KW-1185">Reference proteome</keyword>
<organism evidence="1 2">
    <name type="scientific">Aquamicrobium segne</name>
    <dbReference type="NCBI Taxonomy" id="469547"/>
    <lineage>
        <taxon>Bacteria</taxon>
        <taxon>Pseudomonadati</taxon>
        <taxon>Pseudomonadota</taxon>
        <taxon>Alphaproteobacteria</taxon>
        <taxon>Hyphomicrobiales</taxon>
        <taxon>Phyllobacteriaceae</taxon>
        <taxon>Aquamicrobium</taxon>
    </lineage>
</organism>
<evidence type="ECO:0000313" key="2">
    <source>
        <dbReference type="Proteomes" id="UP001596016"/>
    </source>
</evidence>
<dbReference type="Gene3D" id="1.10.260.40">
    <property type="entry name" value="lambda repressor-like DNA-binding domains"/>
    <property type="match status" value="1"/>
</dbReference>
<dbReference type="SUPFAM" id="SSF47413">
    <property type="entry name" value="lambda repressor-like DNA-binding domains"/>
    <property type="match status" value="1"/>
</dbReference>
<name>A0ABW0GUA1_9HYPH</name>
<gene>
    <name evidence="1" type="ORF">ACFPLB_04550</name>
</gene>
<dbReference type="InterPro" id="IPR001387">
    <property type="entry name" value="Cro/C1-type_HTH"/>
</dbReference>
<evidence type="ECO:0000313" key="1">
    <source>
        <dbReference type="EMBL" id="MFC5385236.1"/>
    </source>
</evidence>
<sequence length="100" mass="10658">MITGSICKAARAIVEISRSKLAERSGVEKRTIEMFERGINTPDDEAIAALRSTLEELGAVFLPEKGANGAGVRLKFSQSVTRRLATLEGEGGPTAKDDVP</sequence>
<comment type="caution">
    <text evidence="1">The sequence shown here is derived from an EMBL/GenBank/DDBJ whole genome shotgun (WGS) entry which is preliminary data.</text>
</comment>
<reference evidence="2" key="1">
    <citation type="journal article" date="2019" name="Int. J. Syst. Evol. Microbiol.">
        <title>The Global Catalogue of Microorganisms (GCM) 10K type strain sequencing project: providing services to taxonomists for standard genome sequencing and annotation.</title>
        <authorList>
            <consortium name="The Broad Institute Genomics Platform"/>
            <consortium name="The Broad Institute Genome Sequencing Center for Infectious Disease"/>
            <person name="Wu L."/>
            <person name="Ma J."/>
        </authorList>
    </citation>
    <scope>NUCLEOTIDE SEQUENCE [LARGE SCALE GENOMIC DNA]</scope>
    <source>
        <strain evidence="2">CGMCC 4.1415</strain>
    </source>
</reference>
<dbReference type="InterPro" id="IPR010982">
    <property type="entry name" value="Lambda_DNA-bd_dom_sf"/>
</dbReference>
<dbReference type="EMBL" id="JBHSLL010000012">
    <property type="protein sequence ID" value="MFC5385236.1"/>
    <property type="molecule type" value="Genomic_DNA"/>
</dbReference>
<proteinExistence type="predicted"/>
<protein>
    <submittedName>
        <fullName evidence="1">Multiprotein-bridging factor 1 family protein</fullName>
    </submittedName>
</protein>